<keyword evidence="13" id="KW-0275">Fatty acid biosynthesis</keyword>
<reference evidence="16" key="1">
    <citation type="submission" date="2020-10" db="EMBL/GenBank/DDBJ databases">
        <authorList>
            <person name="Gilroy R."/>
        </authorList>
    </citation>
    <scope>NUCLEOTIDE SEQUENCE</scope>
    <source>
        <strain evidence="16">CHK189-12415</strain>
    </source>
</reference>
<comment type="caution">
    <text evidence="16">The sequence shown here is derived from an EMBL/GenBank/DDBJ whole genome shotgun (WGS) entry which is preliminary data.</text>
</comment>
<dbReference type="GO" id="GO:0005524">
    <property type="term" value="F:ATP binding"/>
    <property type="evidence" value="ECO:0007669"/>
    <property type="project" value="UniProtKB-UniRule"/>
</dbReference>
<dbReference type="NCBIfam" id="NF006367">
    <property type="entry name" value="PRK08591.1"/>
    <property type="match status" value="1"/>
</dbReference>
<keyword evidence="13" id="KW-0443">Lipid metabolism</keyword>
<dbReference type="Proteomes" id="UP000824241">
    <property type="component" value="Unassembled WGS sequence"/>
</dbReference>
<dbReference type="SUPFAM" id="SSF52440">
    <property type="entry name" value="PreATP-grasp domain"/>
    <property type="match status" value="1"/>
</dbReference>
<dbReference type="InterPro" id="IPR005479">
    <property type="entry name" value="CPAse_ATP-bd"/>
</dbReference>
<dbReference type="Pfam" id="PF00289">
    <property type="entry name" value="Biotin_carb_N"/>
    <property type="match status" value="1"/>
</dbReference>
<dbReference type="InterPro" id="IPR011764">
    <property type="entry name" value="Biotin_carboxylation_dom"/>
</dbReference>
<dbReference type="PROSITE" id="PS50979">
    <property type="entry name" value="BC"/>
    <property type="match status" value="1"/>
</dbReference>
<keyword evidence="7 12" id="KW-0547">Nucleotide-binding</keyword>
<evidence type="ECO:0000256" key="4">
    <source>
        <dbReference type="ARBA" id="ARBA00013263"/>
    </source>
</evidence>
<evidence type="ECO:0000256" key="9">
    <source>
        <dbReference type="ARBA" id="ARBA00022842"/>
    </source>
</evidence>
<gene>
    <name evidence="16" type="primary">accC</name>
    <name evidence="16" type="ORF">IAB37_02285</name>
</gene>
<reference evidence="16" key="2">
    <citation type="journal article" date="2021" name="PeerJ">
        <title>Extensive microbial diversity within the chicken gut microbiome revealed by metagenomics and culture.</title>
        <authorList>
            <person name="Gilroy R."/>
            <person name="Ravi A."/>
            <person name="Getino M."/>
            <person name="Pursley I."/>
            <person name="Horton D.L."/>
            <person name="Alikhan N.F."/>
            <person name="Baker D."/>
            <person name="Gharbi K."/>
            <person name="Hall N."/>
            <person name="Watson M."/>
            <person name="Adriaenssens E.M."/>
            <person name="Foster-Nyarko E."/>
            <person name="Jarju S."/>
            <person name="Secka A."/>
            <person name="Antonio M."/>
            <person name="Oren A."/>
            <person name="Chaudhuri R.R."/>
            <person name="La Ragione R."/>
            <person name="Hildebrand F."/>
            <person name="Pallen M.J."/>
        </authorList>
    </citation>
    <scope>NUCLEOTIDE SEQUENCE</scope>
    <source>
        <strain evidence="16">CHK189-12415</strain>
    </source>
</reference>
<evidence type="ECO:0000259" key="14">
    <source>
        <dbReference type="PROSITE" id="PS50975"/>
    </source>
</evidence>
<comment type="catalytic activity">
    <reaction evidence="11 13">
        <text>N(6)-biotinyl-L-lysyl-[protein] + hydrogencarbonate + ATP = N(6)-carboxybiotinyl-L-lysyl-[protein] + ADP + phosphate + H(+)</text>
        <dbReference type="Rhea" id="RHEA:13501"/>
        <dbReference type="Rhea" id="RHEA-COMP:10505"/>
        <dbReference type="Rhea" id="RHEA-COMP:10506"/>
        <dbReference type="ChEBI" id="CHEBI:15378"/>
        <dbReference type="ChEBI" id="CHEBI:17544"/>
        <dbReference type="ChEBI" id="CHEBI:30616"/>
        <dbReference type="ChEBI" id="CHEBI:43474"/>
        <dbReference type="ChEBI" id="CHEBI:83144"/>
        <dbReference type="ChEBI" id="CHEBI:83145"/>
        <dbReference type="ChEBI" id="CHEBI:456216"/>
        <dbReference type="EC" id="6.3.4.14"/>
    </reaction>
</comment>
<organism evidence="16 17">
    <name type="scientific">Candidatus Faecivivens stercoravium</name>
    <dbReference type="NCBI Taxonomy" id="2840803"/>
    <lineage>
        <taxon>Bacteria</taxon>
        <taxon>Bacillati</taxon>
        <taxon>Bacillota</taxon>
        <taxon>Clostridia</taxon>
        <taxon>Eubacteriales</taxon>
        <taxon>Oscillospiraceae</taxon>
        <taxon>Oscillospiraceae incertae sedis</taxon>
        <taxon>Candidatus Faecivivens</taxon>
    </lineage>
</organism>
<evidence type="ECO:0000256" key="6">
    <source>
        <dbReference type="ARBA" id="ARBA00022723"/>
    </source>
</evidence>
<feature type="domain" description="Biotin carboxylation" evidence="15">
    <location>
        <begin position="1"/>
        <end position="445"/>
    </location>
</feature>
<dbReference type="Gene3D" id="3.30.470.20">
    <property type="entry name" value="ATP-grasp fold, B domain"/>
    <property type="match status" value="1"/>
</dbReference>
<evidence type="ECO:0000256" key="12">
    <source>
        <dbReference type="PROSITE-ProRule" id="PRU00409"/>
    </source>
</evidence>
<dbReference type="InterPro" id="IPR005481">
    <property type="entry name" value="BC-like_N"/>
</dbReference>
<evidence type="ECO:0000256" key="3">
    <source>
        <dbReference type="ARBA" id="ARBA00011750"/>
    </source>
</evidence>
<dbReference type="FunFam" id="3.40.50.20:FF:000010">
    <property type="entry name" value="Propionyl-CoA carboxylase subunit alpha"/>
    <property type="match status" value="1"/>
</dbReference>
<feature type="domain" description="ATP-grasp" evidence="14">
    <location>
        <begin position="120"/>
        <end position="316"/>
    </location>
</feature>
<dbReference type="GO" id="GO:0004075">
    <property type="term" value="F:biotin carboxylase activity"/>
    <property type="evidence" value="ECO:0007669"/>
    <property type="project" value="UniProtKB-EC"/>
</dbReference>
<dbReference type="FunFam" id="3.30.470.20:FF:000028">
    <property type="entry name" value="Methylcrotonoyl-CoA carboxylase subunit alpha, mitochondrial"/>
    <property type="match status" value="1"/>
</dbReference>
<dbReference type="SUPFAM" id="SSF51246">
    <property type="entry name" value="Rudiment single hybrid motif"/>
    <property type="match status" value="1"/>
</dbReference>
<dbReference type="PROSITE" id="PS50975">
    <property type="entry name" value="ATP_GRASP"/>
    <property type="match status" value="1"/>
</dbReference>
<name>A0A9D1DWE6_9FIRM</name>
<comment type="pathway">
    <text evidence="2 13">Lipid metabolism; malonyl-CoA biosynthesis; malonyl-CoA from acetyl-CoA: step 1/1.</text>
</comment>
<evidence type="ECO:0000259" key="15">
    <source>
        <dbReference type="PROSITE" id="PS50979"/>
    </source>
</evidence>
<dbReference type="InterPro" id="IPR005482">
    <property type="entry name" value="Biotin_COase_C"/>
</dbReference>
<comment type="subunit">
    <text evidence="3 13">Acetyl-CoA carboxylase is a heterohexamer of biotin carboxyl carrier protein, biotin carboxylase and the two subunits of carboxyl transferase in a 2:2 complex.</text>
</comment>
<dbReference type="InterPro" id="IPR011054">
    <property type="entry name" value="Rudment_hybrid_motif"/>
</dbReference>
<dbReference type="GO" id="GO:0046872">
    <property type="term" value="F:metal ion binding"/>
    <property type="evidence" value="ECO:0007669"/>
    <property type="project" value="UniProtKB-KW"/>
</dbReference>
<accession>A0A9D1DWE6</accession>
<evidence type="ECO:0000256" key="5">
    <source>
        <dbReference type="ARBA" id="ARBA00022598"/>
    </source>
</evidence>
<dbReference type="InterPro" id="IPR004549">
    <property type="entry name" value="Acetyl_CoA_COase_biotin_COase"/>
</dbReference>
<keyword evidence="6" id="KW-0479">Metal-binding</keyword>
<keyword evidence="8 12" id="KW-0067">ATP-binding</keyword>
<dbReference type="SMART" id="SM00878">
    <property type="entry name" value="Biotin_carb_C"/>
    <property type="match status" value="1"/>
</dbReference>
<keyword evidence="9" id="KW-0460">Magnesium</keyword>
<proteinExistence type="predicted"/>
<dbReference type="SUPFAM" id="SSF56059">
    <property type="entry name" value="Glutathione synthetase ATP-binding domain-like"/>
    <property type="match status" value="1"/>
</dbReference>
<dbReference type="InterPro" id="IPR016185">
    <property type="entry name" value="PreATP-grasp_dom_sf"/>
</dbReference>
<dbReference type="PROSITE" id="PS00866">
    <property type="entry name" value="CPSASE_1"/>
    <property type="match status" value="1"/>
</dbReference>
<evidence type="ECO:0000256" key="8">
    <source>
        <dbReference type="ARBA" id="ARBA00022840"/>
    </source>
</evidence>
<keyword evidence="13" id="KW-0444">Lipid biosynthesis</keyword>
<dbReference type="EMBL" id="DVHA01000077">
    <property type="protein sequence ID" value="HIR60390.1"/>
    <property type="molecule type" value="Genomic_DNA"/>
</dbReference>
<evidence type="ECO:0000256" key="7">
    <source>
        <dbReference type="ARBA" id="ARBA00022741"/>
    </source>
</evidence>
<dbReference type="EC" id="6.3.4.14" evidence="4 13"/>
<evidence type="ECO:0000256" key="2">
    <source>
        <dbReference type="ARBA" id="ARBA00004956"/>
    </source>
</evidence>
<dbReference type="FunFam" id="3.30.1490.20:FF:000018">
    <property type="entry name" value="Biotin carboxylase"/>
    <property type="match status" value="1"/>
</dbReference>
<dbReference type="PANTHER" id="PTHR48095">
    <property type="entry name" value="PYRUVATE CARBOXYLASE SUBUNIT A"/>
    <property type="match status" value="1"/>
</dbReference>
<dbReference type="Pfam" id="PF02786">
    <property type="entry name" value="CPSase_L_D2"/>
    <property type="match status" value="1"/>
</dbReference>
<sequence length="449" mass="49027">MFKKVLIANRGEIAVRIIRACRELGVRTVAVFSEPDRESLHAMIADEAICIGPAKSADSYLNIKAILAACELTGAEAVHPGFGFLSENAGFARMCARCGVTFIGPSPEAMTLMGDKATAKQTMKKAGVPVVPGSDGLIESVEEAKALAEEIGYPVMVKASAGGGGRGIRRVDRPEDLEDAIVNAKQEAKSFFGDDGVYLEKFIVDPRHVEIQLLADKYGNTVYLGERDCSLQRRNQKMVEECPSPIMTPELRARMGEAAVRAAKACGYENAGTVEFLLSGGQFYFMEMNTRIQVEHPVTEFVTGVDLVKMQIRIAAGEELPFKQEDIHLTGHAIECRINAENPAQGFRPSPGRITALHMPGGPGIRIDTAVYSGYEITPYYDSMIAKLIAYAPTREEALKKMNWALAEFLVEGVDTNIDFQLKLLRDPDVEAGNYDIGFLGRNLGRLTK</sequence>
<dbReference type="NCBIfam" id="TIGR00514">
    <property type="entry name" value="accC"/>
    <property type="match status" value="1"/>
</dbReference>
<comment type="function">
    <text evidence="1 13">This protein is a component of the acetyl coenzyme A carboxylase complex; first, biotin carboxylase catalyzes the carboxylation of the carrier protein and then the transcarboxylase transfers the carboxyl group to form malonyl-CoA.</text>
</comment>
<dbReference type="GO" id="GO:0006633">
    <property type="term" value="P:fatty acid biosynthetic process"/>
    <property type="evidence" value="ECO:0007669"/>
    <property type="project" value="UniProtKB-KW"/>
</dbReference>
<evidence type="ECO:0000256" key="11">
    <source>
        <dbReference type="ARBA" id="ARBA00048600"/>
    </source>
</evidence>
<dbReference type="PROSITE" id="PS00867">
    <property type="entry name" value="CPSASE_2"/>
    <property type="match status" value="1"/>
</dbReference>
<dbReference type="AlphaFoldDB" id="A0A9D1DWE6"/>
<keyword evidence="5 13" id="KW-0436">Ligase</keyword>
<dbReference type="NCBIfam" id="NF004085">
    <property type="entry name" value="PRK05586.1"/>
    <property type="match status" value="1"/>
</dbReference>
<keyword evidence="13" id="KW-0276">Fatty acid metabolism</keyword>
<dbReference type="Pfam" id="PF02785">
    <property type="entry name" value="Biotin_carb_C"/>
    <property type="match status" value="1"/>
</dbReference>
<evidence type="ECO:0000256" key="13">
    <source>
        <dbReference type="RuleBase" id="RU365063"/>
    </source>
</evidence>
<dbReference type="InterPro" id="IPR051602">
    <property type="entry name" value="ACC_Biotin_Carboxylase"/>
</dbReference>
<evidence type="ECO:0000256" key="1">
    <source>
        <dbReference type="ARBA" id="ARBA00003761"/>
    </source>
</evidence>
<keyword evidence="10 13" id="KW-0092">Biotin</keyword>
<protein>
    <recommendedName>
        <fullName evidence="4 13">Biotin carboxylase</fullName>
        <ecNumber evidence="4 13">6.3.4.14</ecNumber>
    </recommendedName>
    <alternativeName>
        <fullName evidence="13">Acetyl-coenzyme A carboxylase biotin carboxylase subunit A</fullName>
    </alternativeName>
</protein>
<dbReference type="PANTHER" id="PTHR48095:SF2">
    <property type="entry name" value="BIOTIN CARBOXYLASE, CHLOROPLASTIC"/>
    <property type="match status" value="1"/>
</dbReference>
<evidence type="ECO:0000256" key="10">
    <source>
        <dbReference type="ARBA" id="ARBA00023267"/>
    </source>
</evidence>
<evidence type="ECO:0000313" key="16">
    <source>
        <dbReference type="EMBL" id="HIR60390.1"/>
    </source>
</evidence>
<dbReference type="InterPro" id="IPR011761">
    <property type="entry name" value="ATP-grasp"/>
</dbReference>
<evidence type="ECO:0000313" key="17">
    <source>
        <dbReference type="Proteomes" id="UP000824241"/>
    </source>
</evidence>